<dbReference type="GO" id="GO:0016787">
    <property type="term" value="F:hydrolase activity"/>
    <property type="evidence" value="ECO:0007669"/>
    <property type="project" value="UniProtKB-KW"/>
</dbReference>
<dbReference type="SMR" id="A0A0G3FJ39"/>
<sequence length="322" mass="35873">MSETSSASALPAYARIVVDKRAPFIRAILYLILRYVIKRSMKPDADILKLRAMQLRADQKYAHPAADAVMTPVDCDGVKANWITLPGARPERVIFYLHGGAWMFNFPRTYAAMLGRWARLLNARVLMVDYRLAPEHRYPAGANDCETAYRWLLAQGIDSKQIVIGGDSAGGNLTLTTLLRLKSANQPLPACAVALSPFVDFTLSSPSMITNEKIDPMFTLEAMLGLRPHYLDPQDFLNVDASPIFGDFSGLPPIFFQSSNTEMLRDESVRAAARAHQHGVTVELELWQHLPHVFQALQKLPQADAALQSIVRFINSHTGWQA</sequence>
<organism evidence="3">
    <name type="scientific">uncultured organism</name>
    <dbReference type="NCBI Taxonomy" id="155900"/>
    <lineage>
        <taxon>unclassified sequences</taxon>
        <taxon>environmental samples</taxon>
    </lineage>
</organism>
<dbReference type="Pfam" id="PF07859">
    <property type="entry name" value="Abhydrolase_3"/>
    <property type="match status" value="1"/>
</dbReference>
<evidence type="ECO:0000259" key="2">
    <source>
        <dbReference type="Pfam" id="PF07859"/>
    </source>
</evidence>
<dbReference type="ESTHER" id="9zzzz-a0a0g3fj39">
    <property type="family name" value="Hormone-sensitive_lipase_like"/>
</dbReference>
<name>A0A0G3FJ39_9ZZZZ</name>
<feature type="domain" description="Alpha/beta hydrolase fold-3" evidence="2">
    <location>
        <begin position="94"/>
        <end position="295"/>
    </location>
</feature>
<proteinExistence type="predicted"/>
<dbReference type="PANTHER" id="PTHR48081">
    <property type="entry name" value="AB HYDROLASE SUPERFAMILY PROTEIN C4A8.06C"/>
    <property type="match status" value="1"/>
</dbReference>
<accession>A0A0G3FJ39</accession>
<keyword evidence="1" id="KW-0378">Hydrolase</keyword>
<evidence type="ECO:0000256" key="1">
    <source>
        <dbReference type="ARBA" id="ARBA00022801"/>
    </source>
</evidence>
<dbReference type="InterPro" id="IPR029058">
    <property type="entry name" value="AB_hydrolase_fold"/>
</dbReference>
<dbReference type="InterPro" id="IPR013094">
    <property type="entry name" value="AB_hydrolase_3"/>
</dbReference>
<dbReference type="InterPro" id="IPR050300">
    <property type="entry name" value="GDXG_lipolytic_enzyme"/>
</dbReference>
<dbReference type="Gene3D" id="3.40.50.1820">
    <property type="entry name" value="alpha/beta hydrolase"/>
    <property type="match status" value="1"/>
</dbReference>
<protein>
    <recommendedName>
        <fullName evidence="2">Alpha/beta hydrolase fold-3 domain-containing protein</fullName>
    </recommendedName>
</protein>
<reference evidence="3" key="1">
    <citation type="submission" date="2014-12" db="EMBL/GenBank/DDBJ databases">
        <title>Investigation of esterase diversity in environmental metagenomes.</title>
        <authorList>
            <person name="Popovic A."/>
            <person name="Tchigvintsev A."/>
            <person name="Nocek B."/>
            <person name="Hajighasemi M."/>
            <person name="Brown G."/>
            <person name="Xu X."/>
            <person name="Li H."/>
            <person name="Glinos J."/>
            <person name="Yim V."/>
            <person name="Pelletier E."/>
            <person name="Chernikova T.N."/>
            <person name="Golyshina O.V."/>
            <person name="Tran H."/>
            <person name="Le Paslier D."/>
            <person name="Yakimov M.M."/>
            <person name="Savchenko A."/>
            <person name="Golyshin P.N."/>
            <person name="Yakunin A.F."/>
        </authorList>
    </citation>
    <scope>NUCLEOTIDE SEQUENCE</scope>
</reference>
<dbReference type="EMBL" id="KP347721">
    <property type="protein sequence ID" value="AKJ87216.1"/>
    <property type="molecule type" value="Genomic_DNA"/>
</dbReference>
<dbReference type="AlphaFoldDB" id="A0A0G3FJ39"/>
<dbReference type="PANTHER" id="PTHR48081:SF8">
    <property type="entry name" value="ALPHA_BETA HYDROLASE FOLD-3 DOMAIN-CONTAINING PROTEIN-RELATED"/>
    <property type="match status" value="1"/>
</dbReference>
<evidence type="ECO:0000313" key="3">
    <source>
        <dbReference type="EMBL" id="AKJ87216.1"/>
    </source>
</evidence>
<dbReference type="SUPFAM" id="SSF53474">
    <property type="entry name" value="alpha/beta-Hydrolases"/>
    <property type="match status" value="1"/>
</dbReference>